<dbReference type="EMBL" id="CP007202">
    <property type="protein sequence ID" value="AJR03846.1"/>
    <property type="molecule type" value="Genomic_DNA"/>
</dbReference>
<protein>
    <submittedName>
        <fullName evidence="2">Lectin</fullName>
    </submittedName>
</protein>
<dbReference type="InterPro" id="IPR016186">
    <property type="entry name" value="C-type_lectin-like/link_sf"/>
</dbReference>
<evidence type="ECO:0000313" key="2">
    <source>
        <dbReference type="EMBL" id="AJR03846.1"/>
    </source>
</evidence>
<dbReference type="HOGENOM" id="CLU_362871_0_0_10"/>
<sequence length="809" mass="89113">MAPVLTATGDQTYCPKSQINIVTDFNITDPDDTEIEALFVQISKGYVQGEDNLTLTGSHPNILTSWSVEQGKLKLFGLGSNPVNYSNLIAAIKDVVFESTSDFPVDKGFSITIGDANYLPSTDHYYEYVPNLGITWTSARIAAASRTYFGLQGYLATITSSEEAQLSGEQAAGAGWIGGSDAETEGVWKWVTGPEAGTVFWNGLSNGSTPNYANWNIGEPNQFGNEDYAHITDPSIGIRGAWNDLPNEGEAFGPYQPKGYIVEYGGLPGDPVLQISASTNIYVPKLTSTNAATRCGSGDVTLEASAINGDVYWFDTITATTPIHIGSFLNRTLTQTTTYFVMATNGCLIGERIPVTATINNLPVVQSTVEYKNCDSDNQPNDGFANFNLDEITPFIIGNATALVTSYHLTYTDAESEQNKLPTIYNNTNGNVFYARVETLQGCFVISEVSLKISTTLLPQNFSTLLEVCDDDATNLDGFHNFDLSQATTTFLNEFPAGQNLSVHYYETLEDAEINKNEITQITNYTNKTAYSQDIFVRIESNDNGECFGLGNYLKLRVNDLPEFQVGQTNFFCLNNPETITLYTYNTNGVFNYEWSDVNGIVLSTSNTIDVTMPGIYQVKAISNLGCESFAVNYSVLESDTAKLNNDVICIVEVSDNNSISINYDNNTLGIGNYEFALDNENGPYQDSTVFTNVLAGRHFIYVRDKNGCGTVSFEVFILGFPKFFTPNNDGINDTWQVRGLGSDFTEASKVSIFDRYGKLLKQIRAKSNVWDGTFRGEILPESDYWFIAELIDFNGMVTTYKGHFTLKR</sequence>
<dbReference type="Gene3D" id="3.10.100.10">
    <property type="entry name" value="Mannose-Binding Protein A, subunit A"/>
    <property type="match status" value="1"/>
</dbReference>
<dbReference type="InterPro" id="IPR044023">
    <property type="entry name" value="Ig_7"/>
</dbReference>
<dbReference type="Proteomes" id="UP000032229">
    <property type="component" value="Chromosome"/>
</dbReference>
<dbReference type="NCBIfam" id="TIGR04131">
    <property type="entry name" value="Bac_Flav_CTERM"/>
    <property type="match status" value="1"/>
</dbReference>
<reference evidence="2 3" key="1">
    <citation type="submission" date="2014-02" db="EMBL/GenBank/DDBJ databases">
        <authorList>
            <person name="Young C.-C."/>
            <person name="Hameed A."/>
            <person name="Huang H.-C."/>
            <person name="Shahina M."/>
        </authorList>
    </citation>
    <scope>NUCLEOTIDE SEQUENCE [LARGE SCALE GENOMIC DNA]</scope>
    <source>
        <strain evidence="2 3">CC-SAMT-1</strain>
    </source>
</reference>
<dbReference type="InterPro" id="IPR016187">
    <property type="entry name" value="CTDL_fold"/>
</dbReference>
<dbReference type="CDD" id="cd03603">
    <property type="entry name" value="CLECT_VCBS"/>
    <property type="match status" value="1"/>
</dbReference>
<dbReference type="Pfam" id="PF19081">
    <property type="entry name" value="Ig_7"/>
    <property type="match status" value="1"/>
</dbReference>
<keyword evidence="3" id="KW-1185">Reference proteome</keyword>
<organism evidence="2 3">
    <name type="scientific">Siansivirga zeaxanthinifaciens CC-SAMT-1</name>
    <dbReference type="NCBI Taxonomy" id="1454006"/>
    <lineage>
        <taxon>Bacteria</taxon>
        <taxon>Pseudomonadati</taxon>
        <taxon>Bacteroidota</taxon>
        <taxon>Flavobacteriia</taxon>
        <taxon>Flavobacteriales</taxon>
        <taxon>Flavobacteriaceae</taxon>
        <taxon>Siansivirga</taxon>
    </lineage>
</organism>
<dbReference type="AlphaFoldDB" id="A0A0C5VXL1"/>
<dbReference type="KEGG" id="sze:AW14_09665"/>
<dbReference type="OrthoDB" id="9765926at2"/>
<dbReference type="InterPro" id="IPR050111">
    <property type="entry name" value="C-type_lectin/snaclec_domain"/>
</dbReference>
<dbReference type="InterPro" id="IPR026341">
    <property type="entry name" value="T9SS_type_B"/>
</dbReference>
<dbReference type="SUPFAM" id="SSF56436">
    <property type="entry name" value="C-type lectin-like"/>
    <property type="match status" value="1"/>
</dbReference>
<dbReference type="Pfam" id="PF13585">
    <property type="entry name" value="CHU_C"/>
    <property type="match status" value="1"/>
</dbReference>
<proteinExistence type="predicted"/>
<dbReference type="PROSITE" id="PS50041">
    <property type="entry name" value="C_TYPE_LECTIN_2"/>
    <property type="match status" value="1"/>
</dbReference>
<name>A0A0C5VXL1_9FLAO</name>
<dbReference type="InterPro" id="IPR034007">
    <property type="entry name" value="CTLD_bac"/>
</dbReference>
<evidence type="ECO:0000313" key="3">
    <source>
        <dbReference type="Proteomes" id="UP000032229"/>
    </source>
</evidence>
<dbReference type="PANTHER" id="PTHR22803">
    <property type="entry name" value="MANNOSE, PHOSPHOLIPASE, LECTIN RECEPTOR RELATED"/>
    <property type="match status" value="1"/>
</dbReference>
<dbReference type="STRING" id="1454006.AW14_09665"/>
<accession>A0A0C5VXL1</accession>
<dbReference type="PATRIC" id="fig|1454006.5.peg.1914"/>
<dbReference type="InterPro" id="IPR001304">
    <property type="entry name" value="C-type_lectin-like"/>
</dbReference>
<feature type="domain" description="C-type lectin" evidence="1">
    <location>
        <begin position="121"/>
        <end position="244"/>
    </location>
</feature>
<evidence type="ECO:0000259" key="1">
    <source>
        <dbReference type="PROSITE" id="PS50041"/>
    </source>
</evidence>
<gene>
    <name evidence="2" type="ORF">AW14_09665</name>
</gene>